<keyword evidence="2" id="KW-1185">Reference proteome</keyword>
<sequence>MLDSAIGVPLVLVQRGTESLVLLDELVGAQLPQIS</sequence>
<dbReference type="Proteomes" id="UP000323917">
    <property type="component" value="Chromosome"/>
</dbReference>
<gene>
    <name evidence="1" type="ORF">Pr1d_20530</name>
</gene>
<evidence type="ECO:0000313" key="2">
    <source>
        <dbReference type="Proteomes" id="UP000323917"/>
    </source>
</evidence>
<evidence type="ECO:0000313" key="1">
    <source>
        <dbReference type="EMBL" id="QEG34769.1"/>
    </source>
</evidence>
<reference evidence="1 2" key="1">
    <citation type="submission" date="2019-08" db="EMBL/GenBank/DDBJ databases">
        <title>Deep-cultivation of Planctomycetes and their phenomic and genomic characterization uncovers novel biology.</title>
        <authorList>
            <person name="Wiegand S."/>
            <person name="Jogler M."/>
            <person name="Boedeker C."/>
            <person name="Pinto D."/>
            <person name="Vollmers J."/>
            <person name="Rivas-Marin E."/>
            <person name="Kohn T."/>
            <person name="Peeters S.H."/>
            <person name="Heuer A."/>
            <person name="Rast P."/>
            <person name="Oberbeckmann S."/>
            <person name="Bunk B."/>
            <person name="Jeske O."/>
            <person name="Meyerdierks A."/>
            <person name="Storesund J.E."/>
            <person name="Kallscheuer N."/>
            <person name="Luecker S."/>
            <person name="Lage O.M."/>
            <person name="Pohl T."/>
            <person name="Merkel B.J."/>
            <person name="Hornburger P."/>
            <person name="Mueller R.-W."/>
            <person name="Bruemmer F."/>
            <person name="Labrenz M."/>
            <person name="Spormann A.M."/>
            <person name="Op den Camp H."/>
            <person name="Overmann J."/>
            <person name="Amann R."/>
            <person name="Jetten M.S.M."/>
            <person name="Mascher T."/>
            <person name="Medema M.H."/>
            <person name="Devos D.P."/>
            <person name="Kaster A.-K."/>
            <person name="Ovreas L."/>
            <person name="Rohde M."/>
            <person name="Galperin M.Y."/>
            <person name="Jogler C."/>
        </authorList>
    </citation>
    <scope>NUCLEOTIDE SEQUENCE [LARGE SCALE GENOMIC DNA]</scope>
    <source>
        <strain evidence="1 2">Pr1d</strain>
    </source>
</reference>
<proteinExistence type="predicted"/>
<protein>
    <submittedName>
        <fullName evidence="1">Uncharacterized protein</fullName>
    </submittedName>
</protein>
<dbReference type="KEGG" id="bgok:Pr1d_20530"/>
<dbReference type="AlphaFoldDB" id="A0A5B9QAJ5"/>
<name>A0A5B9QAJ5_9BACT</name>
<organism evidence="1 2">
    <name type="scientific">Bythopirellula goksoeyrii</name>
    <dbReference type="NCBI Taxonomy" id="1400387"/>
    <lineage>
        <taxon>Bacteria</taxon>
        <taxon>Pseudomonadati</taxon>
        <taxon>Planctomycetota</taxon>
        <taxon>Planctomycetia</taxon>
        <taxon>Pirellulales</taxon>
        <taxon>Lacipirellulaceae</taxon>
        <taxon>Bythopirellula</taxon>
    </lineage>
</organism>
<accession>A0A5B9QAJ5</accession>
<dbReference type="EMBL" id="CP042913">
    <property type="protein sequence ID" value="QEG34769.1"/>
    <property type="molecule type" value="Genomic_DNA"/>
</dbReference>